<sequence length="453" mass="48901">MGSNAGDRQKKRQIWRFTTERIRRVPMKLEREGIQIIPESEQKTGLWDMAFVWFCANVAVPRLLMGGSMAGLGFARAAAMLLWGNVLVILPLLALGVIGYKVRIPTMAAARMTFGIKGSYVPAIANAVQLIGWGASVTVVCGSSIDAVVSAMTGYSNITLWIILTGIVQLLITAYGFRSITWLQRVSVPLLALLSIYAAYLMIKNYGWSNLTAFRPESPMPIMLGIDVLAANAFAWGPMVCDYTRYAKNKSSSSVGTLIGSLAGAAGFMFVGMISSIVTGDPNPSSMLVSLGLGVPALLIIILSSVTTNVMNLYSSAISFVNVFPKIEPWKIIVGGGVAITGVAVIPNLIGHFIQFLTIVGSIFVPLIAILLVDYFLLKKQQVDAEQLLVDNASSSYWYKNGFNIRAIVIWLVGVAIFNILPHVAPTIGATVPTFLLIAVVYFAVEKLSPRKA</sequence>
<evidence type="ECO:0000256" key="7">
    <source>
        <dbReference type="PIRNR" id="PIRNR002744"/>
    </source>
</evidence>
<keyword evidence="6 7" id="KW-0472">Membrane</keyword>
<dbReference type="EMBL" id="RCHT01000021">
    <property type="protein sequence ID" value="RLL09508.1"/>
    <property type="molecule type" value="Genomic_DNA"/>
</dbReference>
<name>A0A498CL35_9FIRM</name>
<feature type="transmembrane region" description="Helical" evidence="8">
    <location>
        <begin position="287"/>
        <end position="311"/>
    </location>
</feature>
<proteinExistence type="inferred from homology"/>
<comment type="similarity">
    <text evidence="2 7">Belongs to the purine-cytosine permease (2.A.39) family.</text>
</comment>
<dbReference type="InterPro" id="IPR026030">
    <property type="entry name" value="Pur-cyt_permease_Fcy2/21/22"/>
</dbReference>
<dbReference type="Proteomes" id="UP000276301">
    <property type="component" value="Unassembled WGS sequence"/>
</dbReference>
<reference evidence="9 10" key="1">
    <citation type="submission" date="2018-10" db="EMBL/GenBank/DDBJ databases">
        <title>Anaerotruncus faecis sp. nov., isolated from human feces.</title>
        <authorList>
            <person name="Wang Y.-J."/>
        </authorList>
    </citation>
    <scope>NUCLEOTIDE SEQUENCE [LARGE SCALE GENOMIC DNA]</scope>
    <source>
        <strain evidence="9 10">22A2-44</strain>
    </source>
</reference>
<organism evidence="9 10">
    <name type="scientific">Anaerotruncus massiliensis</name>
    <name type="common">ex Liu et al. 2021</name>
    <dbReference type="NCBI Taxonomy" id="2321404"/>
    <lineage>
        <taxon>Bacteria</taxon>
        <taxon>Bacillati</taxon>
        <taxon>Bacillota</taxon>
        <taxon>Clostridia</taxon>
        <taxon>Eubacteriales</taxon>
        <taxon>Oscillospiraceae</taxon>
        <taxon>Anaerotruncus</taxon>
    </lineage>
</organism>
<gene>
    <name evidence="9" type="ORF">D4A47_10305</name>
</gene>
<comment type="caution">
    <text evidence="9">The sequence shown here is derived from an EMBL/GenBank/DDBJ whole genome shotgun (WGS) entry which is preliminary data.</text>
</comment>
<feature type="transmembrane region" description="Helical" evidence="8">
    <location>
        <begin position="332"/>
        <end position="350"/>
    </location>
</feature>
<feature type="transmembrane region" description="Helical" evidence="8">
    <location>
        <begin position="427"/>
        <end position="445"/>
    </location>
</feature>
<feature type="transmembrane region" description="Helical" evidence="8">
    <location>
        <begin position="50"/>
        <end position="74"/>
    </location>
</feature>
<feature type="transmembrane region" description="Helical" evidence="8">
    <location>
        <begin position="157"/>
        <end position="177"/>
    </location>
</feature>
<feature type="transmembrane region" description="Helical" evidence="8">
    <location>
        <begin position="120"/>
        <end position="145"/>
    </location>
</feature>
<evidence type="ECO:0000256" key="5">
    <source>
        <dbReference type="ARBA" id="ARBA00022989"/>
    </source>
</evidence>
<evidence type="ECO:0000313" key="10">
    <source>
        <dbReference type="Proteomes" id="UP000276301"/>
    </source>
</evidence>
<dbReference type="Gene3D" id="1.10.4160.10">
    <property type="entry name" value="Hydantoin permease"/>
    <property type="match status" value="1"/>
</dbReference>
<dbReference type="Pfam" id="PF02133">
    <property type="entry name" value="Transp_cyt_pur"/>
    <property type="match status" value="1"/>
</dbReference>
<evidence type="ECO:0000256" key="1">
    <source>
        <dbReference type="ARBA" id="ARBA00004141"/>
    </source>
</evidence>
<feature type="transmembrane region" description="Helical" evidence="8">
    <location>
        <begin position="255"/>
        <end position="275"/>
    </location>
</feature>
<feature type="transmembrane region" description="Helical" evidence="8">
    <location>
        <begin position="186"/>
        <end position="203"/>
    </location>
</feature>
<feature type="transmembrane region" description="Helical" evidence="8">
    <location>
        <begin position="356"/>
        <end position="378"/>
    </location>
</feature>
<evidence type="ECO:0000256" key="8">
    <source>
        <dbReference type="SAM" id="Phobius"/>
    </source>
</evidence>
<dbReference type="PANTHER" id="PTHR30569:SF0">
    <property type="entry name" value="CYTOSINE PERMEASE"/>
    <property type="match status" value="1"/>
</dbReference>
<feature type="transmembrane region" description="Helical" evidence="8">
    <location>
        <begin position="80"/>
        <end position="100"/>
    </location>
</feature>
<evidence type="ECO:0000256" key="6">
    <source>
        <dbReference type="ARBA" id="ARBA00023136"/>
    </source>
</evidence>
<keyword evidence="10" id="KW-1185">Reference proteome</keyword>
<keyword evidence="3 7" id="KW-0813">Transport</keyword>
<feature type="transmembrane region" description="Helical" evidence="8">
    <location>
        <begin position="403"/>
        <end position="421"/>
    </location>
</feature>
<dbReference type="CDD" id="cd11484">
    <property type="entry name" value="SLC-NCS1sbd_CobB-like"/>
    <property type="match status" value="1"/>
</dbReference>
<dbReference type="PIRSF" id="PIRSF002744">
    <property type="entry name" value="Pur-cyt_permease"/>
    <property type="match status" value="1"/>
</dbReference>
<keyword evidence="5 8" id="KW-1133">Transmembrane helix</keyword>
<dbReference type="InterPro" id="IPR030191">
    <property type="entry name" value="CodB"/>
</dbReference>
<dbReference type="InterPro" id="IPR001248">
    <property type="entry name" value="Pur-cyt_permease"/>
</dbReference>
<evidence type="ECO:0000313" key="9">
    <source>
        <dbReference type="EMBL" id="RLL09508.1"/>
    </source>
</evidence>
<dbReference type="GO" id="GO:0015209">
    <property type="term" value="F:cytosine transmembrane transporter activity"/>
    <property type="evidence" value="ECO:0007669"/>
    <property type="project" value="InterPro"/>
</dbReference>
<comment type="subcellular location">
    <subcellularLocation>
        <location evidence="1">Membrane</location>
        <topology evidence="1">Multi-pass membrane protein</topology>
    </subcellularLocation>
</comment>
<keyword evidence="4 8" id="KW-0812">Transmembrane</keyword>
<dbReference type="PANTHER" id="PTHR30569">
    <property type="entry name" value="CYTOSINE TRANSPORTER CODB"/>
    <property type="match status" value="1"/>
</dbReference>
<dbReference type="GO" id="GO:0005886">
    <property type="term" value="C:plasma membrane"/>
    <property type="evidence" value="ECO:0007669"/>
    <property type="project" value="TreeGrafter"/>
</dbReference>
<evidence type="ECO:0000256" key="3">
    <source>
        <dbReference type="ARBA" id="ARBA00022448"/>
    </source>
</evidence>
<dbReference type="AlphaFoldDB" id="A0A498CL35"/>
<protein>
    <submittedName>
        <fullName evidence="9">Cytosine permease</fullName>
    </submittedName>
</protein>
<evidence type="ECO:0000256" key="4">
    <source>
        <dbReference type="ARBA" id="ARBA00022692"/>
    </source>
</evidence>
<accession>A0A498CL35</accession>
<feature type="transmembrane region" description="Helical" evidence="8">
    <location>
        <begin position="223"/>
        <end position="243"/>
    </location>
</feature>
<evidence type="ECO:0000256" key="2">
    <source>
        <dbReference type="ARBA" id="ARBA00008974"/>
    </source>
</evidence>